<feature type="transmembrane region" description="Helical" evidence="1">
    <location>
        <begin position="13"/>
        <end position="37"/>
    </location>
</feature>
<dbReference type="PATRIC" id="fig|35623.3.peg.130"/>
<dbReference type="AlphaFoldDB" id="A0A061A8P2"/>
<reference evidence="3" key="1">
    <citation type="submission" date="2014-05" db="EMBL/GenBank/DDBJ databases">
        <authorList>
            <person name="Kube M."/>
        </authorList>
    </citation>
    <scope>NUCLEOTIDE SEQUENCE [LARGE SCALE GENOMIC DNA]</scope>
</reference>
<keyword evidence="1" id="KW-0472">Membrane</keyword>
<name>A0A061A8P2_9MOLU</name>
<dbReference type="RefSeq" id="WP_045748789.1">
    <property type="nucleotide sequence ID" value="NZ_FUZK01000002.1"/>
</dbReference>
<accession>A0A061A8P2</accession>
<dbReference type="OrthoDB" id="385292at2"/>
<dbReference type="HOGENOM" id="CLU_2127994_0_0_14"/>
<evidence type="ECO:0000313" key="2">
    <source>
        <dbReference type="EMBL" id="CDR30203.1"/>
    </source>
</evidence>
<proteinExistence type="predicted"/>
<dbReference type="InParanoid" id="A0A061A8P2"/>
<organism evidence="2 3">
    <name type="scientific">Acholeplasma oculi</name>
    <dbReference type="NCBI Taxonomy" id="35623"/>
    <lineage>
        <taxon>Bacteria</taxon>
        <taxon>Bacillati</taxon>
        <taxon>Mycoplasmatota</taxon>
        <taxon>Mollicutes</taxon>
        <taxon>Acholeplasmatales</taxon>
        <taxon>Acholeplasmataceae</taxon>
        <taxon>Acholeplasma</taxon>
    </lineage>
</organism>
<gene>
    <name evidence="2" type="ORF">Aocu_01300</name>
</gene>
<dbReference type="EMBL" id="LK028559">
    <property type="protein sequence ID" value="CDR30203.1"/>
    <property type="molecule type" value="Genomic_DNA"/>
</dbReference>
<dbReference type="STRING" id="35623.Aocu_01300"/>
<dbReference type="KEGG" id="aoc:Aocu_01300"/>
<protein>
    <submittedName>
        <fullName evidence="2">Uncharacterized protein</fullName>
    </submittedName>
</protein>
<dbReference type="Proteomes" id="UP000032434">
    <property type="component" value="Chromosome 1"/>
</dbReference>
<evidence type="ECO:0000313" key="3">
    <source>
        <dbReference type="Proteomes" id="UP000032434"/>
    </source>
</evidence>
<evidence type="ECO:0000256" key="1">
    <source>
        <dbReference type="SAM" id="Phobius"/>
    </source>
</evidence>
<keyword evidence="3" id="KW-1185">Reference proteome</keyword>
<sequence length="112" mass="12953">MTYLEIFDIVYNIVKFIIIVLGGLSFAFFILMTCLYIPSFFQKIVNLKKAEDILAHNIEIVEKATFFETSTEFNKIIEEQMDKIRSNAAKIKSQDAQIEAQKKEIVKNAPKK</sequence>
<keyword evidence="1" id="KW-0812">Transmembrane</keyword>
<keyword evidence="1" id="KW-1133">Transmembrane helix</keyword>